<dbReference type="Proteomes" id="UP000481033">
    <property type="component" value="Unassembled WGS sequence"/>
</dbReference>
<dbReference type="InterPro" id="IPR058163">
    <property type="entry name" value="LysR-type_TF_proteobact-type"/>
</dbReference>
<keyword evidence="4" id="KW-0804">Transcription</keyword>
<name>A0A6M0RQF6_9CYAN</name>
<dbReference type="Pfam" id="PF00126">
    <property type="entry name" value="HTH_1"/>
    <property type="match status" value="1"/>
</dbReference>
<keyword evidence="2" id="KW-0805">Transcription regulation</keyword>
<dbReference type="Gene3D" id="1.10.10.10">
    <property type="entry name" value="Winged helix-like DNA-binding domain superfamily/Winged helix DNA-binding domain"/>
    <property type="match status" value="1"/>
</dbReference>
<protein>
    <submittedName>
        <fullName evidence="6">LysR family transcriptional regulator</fullName>
    </submittedName>
</protein>
<dbReference type="FunFam" id="3.40.190.290:FF:000001">
    <property type="entry name" value="Transcriptional regulator, LysR family"/>
    <property type="match status" value="1"/>
</dbReference>
<dbReference type="RefSeq" id="WP_163700941.1">
    <property type="nucleotide sequence ID" value="NZ_QXHD01000004.1"/>
</dbReference>
<dbReference type="PANTHER" id="PTHR30537:SF5">
    <property type="entry name" value="HTH-TYPE TRANSCRIPTIONAL ACTIVATOR TTDR-RELATED"/>
    <property type="match status" value="1"/>
</dbReference>
<dbReference type="PANTHER" id="PTHR30537">
    <property type="entry name" value="HTH-TYPE TRANSCRIPTIONAL REGULATOR"/>
    <property type="match status" value="1"/>
</dbReference>
<keyword evidence="3" id="KW-0238">DNA-binding</keyword>
<sequence>MDKFAAIHAFVQVVEAKGFAAAARDMGMSRSAVNKLVISLETELGAQLLQRSTRKVTPTATGTAFYERCLGILANLEEAELAVSQTQVEPVGPLRINAPMTFGTMHLGPILADFMAQYPGVQVQLTLEDRFIDPLAEGFDLTVRIAQPQTSLQLVVHELAQLNCLLCAAPEYLWHRGIPRSAQDLGNHNCLAYGELSGRHEWVLSNGNKENRVTVTGSMCSNNGEVLRDASIRGLGIVLLPQFIVKQSLACWDLQEVVLDYQPQALSLCVIYPINRHLSPKVQLLTAFLQKRFERLFTP</sequence>
<evidence type="ECO:0000313" key="7">
    <source>
        <dbReference type="Proteomes" id="UP000481033"/>
    </source>
</evidence>
<dbReference type="GO" id="GO:0043565">
    <property type="term" value="F:sequence-specific DNA binding"/>
    <property type="evidence" value="ECO:0007669"/>
    <property type="project" value="TreeGrafter"/>
</dbReference>
<evidence type="ECO:0000256" key="2">
    <source>
        <dbReference type="ARBA" id="ARBA00023015"/>
    </source>
</evidence>
<feature type="domain" description="HTH lysR-type" evidence="5">
    <location>
        <begin position="1"/>
        <end position="59"/>
    </location>
</feature>
<dbReference type="EMBL" id="QXHD01000004">
    <property type="protein sequence ID" value="NEZ58426.1"/>
    <property type="molecule type" value="Genomic_DNA"/>
</dbReference>
<dbReference type="AlphaFoldDB" id="A0A6M0RQF6"/>
<dbReference type="SUPFAM" id="SSF46785">
    <property type="entry name" value="Winged helix' DNA-binding domain"/>
    <property type="match status" value="1"/>
</dbReference>
<dbReference type="CDD" id="cd08422">
    <property type="entry name" value="PBP2_CrgA_like"/>
    <property type="match status" value="1"/>
</dbReference>
<comment type="caution">
    <text evidence="6">The sequence shown here is derived from an EMBL/GenBank/DDBJ whole genome shotgun (WGS) entry which is preliminary data.</text>
</comment>
<dbReference type="InterPro" id="IPR036388">
    <property type="entry name" value="WH-like_DNA-bd_sf"/>
</dbReference>
<keyword evidence="7" id="KW-1185">Reference proteome</keyword>
<accession>A0A6M0RQF6</accession>
<evidence type="ECO:0000259" key="5">
    <source>
        <dbReference type="PROSITE" id="PS50931"/>
    </source>
</evidence>
<evidence type="ECO:0000256" key="3">
    <source>
        <dbReference type="ARBA" id="ARBA00023125"/>
    </source>
</evidence>
<dbReference type="GO" id="GO:0006351">
    <property type="term" value="P:DNA-templated transcription"/>
    <property type="evidence" value="ECO:0007669"/>
    <property type="project" value="TreeGrafter"/>
</dbReference>
<evidence type="ECO:0000256" key="4">
    <source>
        <dbReference type="ARBA" id="ARBA00023163"/>
    </source>
</evidence>
<organism evidence="6 7">
    <name type="scientific">Adonisia turfae CCMR0081</name>
    <dbReference type="NCBI Taxonomy" id="2292702"/>
    <lineage>
        <taxon>Bacteria</taxon>
        <taxon>Bacillati</taxon>
        <taxon>Cyanobacteriota</taxon>
        <taxon>Adonisia</taxon>
        <taxon>Adonisia turfae</taxon>
    </lineage>
</organism>
<dbReference type="FunFam" id="1.10.10.10:FF:000001">
    <property type="entry name" value="LysR family transcriptional regulator"/>
    <property type="match status" value="1"/>
</dbReference>
<evidence type="ECO:0000313" key="6">
    <source>
        <dbReference type="EMBL" id="NEZ58426.1"/>
    </source>
</evidence>
<dbReference type="InterPro" id="IPR036390">
    <property type="entry name" value="WH_DNA-bd_sf"/>
</dbReference>
<dbReference type="GO" id="GO:0003700">
    <property type="term" value="F:DNA-binding transcription factor activity"/>
    <property type="evidence" value="ECO:0007669"/>
    <property type="project" value="InterPro"/>
</dbReference>
<evidence type="ECO:0000256" key="1">
    <source>
        <dbReference type="ARBA" id="ARBA00009437"/>
    </source>
</evidence>
<gene>
    <name evidence="6" type="ORF">DXZ20_22825</name>
</gene>
<reference evidence="6 7" key="1">
    <citation type="journal article" date="2020" name="Microb. Ecol.">
        <title>Ecogenomics of the Marine Benthic Filamentous Cyanobacterium Adonisia.</title>
        <authorList>
            <person name="Walter J.M."/>
            <person name="Coutinho F.H."/>
            <person name="Leomil L."/>
            <person name="Hargreaves P.I."/>
            <person name="Campeao M.E."/>
            <person name="Vieira V.V."/>
            <person name="Silva B.S."/>
            <person name="Fistarol G.O."/>
            <person name="Salomon P.S."/>
            <person name="Sawabe T."/>
            <person name="Mino S."/>
            <person name="Hosokawa M."/>
            <person name="Miyashita H."/>
            <person name="Maruyama F."/>
            <person name="van Verk M.C."/>
            <person name="Dutilh B.E."/>
            <person name="Thompson C.C."/>
            <person name="Thompson F.L."/>
        </authorList>
    </citation>
    <scope>NUCLEOTIDE SEQUENCE [LARGE SCALE GENOMIC DNA]</scope>
    <source>
        <strain evidence="6 7">CCMR0081</strain>
    </source>
</reference>
<dbReference type="InterPro" id="IPR000847">
    <property type="entry name" value="LysR_HTH_N"/>
</dbReference>
<comment type="similarity">
    <text evidence="1">Belongs to the LysR transcriptional regulatory family.</text>
</comment>
<dbReference type="Pfam" id="PF03466">
    <property type="entry name" value="LysR_substrate"/>
    <property type="match status" value="1"/>
</dbReference>
<dbReference type="SUPFAM" id="SSF53850">
    <property type="entry name" value="Periplasmic binding protein-like II"/>
    <property type="match status" value="1"/>
</dbReference>
<proteinExistence type="inferred from homology"/>
<dbReference type="Gene3D" id="3.40.190.290">
    <property type="match status" value="1"/>
</dbReference>
<dbReference type="PROSITE" id="PS50931">
    <property type="entry name" value="HTH_LYSR"/>
    <property type="match status" value="1"/>
</dbReference>
<dbReference type="InterPro" id="IPR005119">
    <property type="entry name" value="LysR_subst-bd"/>
</dbReference>